<evidence type="ECO:0000313" key="1">
    <source>
        <dbReference type="EMBL" id="KAJ3553188.1"/>
    </source>
</evidence>
<reference evidence="1" key="1">
    <citation type="submission" date="2022-07" db="EMBL/GenBank/DDBJ databases">
        <title>Genome Sequence of Phlebia brevispora.</title>
        <authorList>
            <person name="Buettner E."/>
        </authorList>
    </citation>
    <scope>NUCLEOTIDE SEQUENCE</scope>
    <source>
        <strain evidence="1">MPL23</strain>
    </source>
</reference>
<gene>
    <name evidence="1" type="ORF">NM688_g3749</name>
</gene>
<accession>A0ACC1T4V9</accession>
<dbReference type="Proteomes" id="UP001148662">
    <property type="component" value="Unassembled WGS sequence"/>
</dbReference>
<keyword evidence="2" id="KW-1185">Reference proteome</keyword>
<name>A0ACC1T4V9_9APHY</name>
<organism evidence="1 2">
    <name type="scientific">Phlebia brevispora</name>
    <dbReference type="NCBI Taxonomy" id="194682"/>
    <lineage>
        <taxon>Eukaryota</taxon>
        <taxon>Fungi</taxon>
        <taxon>Dikarya</taxon>
        <taxon>Basidiomycota</taxon>
        <taxon>Agaricomycotina</taxon>
        <taxon>Agaricomycetes</taxon>
        <taxon>Polyporales</taxon>
        <taxon>Meruliaceae</taxon>
        <taxon>Phlebia</taxon>
    </lineage>
</organism>
<dbReference type="EMBL" id="JANHOG010000568">
    <property type="protein sequence ID" value="KAJ3553188.1"/>
    <property type="molecule type" value="Genomic_DNA"/>
</dbReference>
<proteinExistence type="predicted"/>
<comment type="caution">
    <text evidence="1">The sequence shown here is derived from an EMBL/GenBank/DDBJ whole genome shotgun (WGS) entry which is preliminary data.</text>
</comment>
<protein>
    <submittedName>
        <fullName evidence="1">Uncharacterized protein</fullName>
    </submittedName>
</protein>
<sequence length="625" mass="71599">MIPAKQEYLQNFDDFILPQFELNIPPVLPNSLRSGNLPKEGTEALIQGCATQDSLQVPDNEDEELIRVFSTFTQESEDKKEILDYLRTMNTQEDYMSDTEDSEDSIRQQIASKPSTSYSKSSPDTQKSIQKGKEHELEDLQDITDKTVAMEIDDPEELPEEMSTSTLFDRPPMPISRIRHVPTIQDGLDRLNRHPLSYARIQQYQADLLAASKEQESKDLLEEGEIQKPISMQQLPLSSESESDDINVPIIEDKDCDEQVLNPQLEESAVRAATAEALIRYQQMTGPEARAHQDACIRAVREAQESKEREIVHQYESEEAEMAKIWTHLATHEPRDLTERLLRSTIEGLIEIGEHIVRITAELRVNQDLQTSYLTPPYSPDFLETNIWSLFERDSPNLDEDSANLMDLKTSRMTSQARNQQSDRNIDEEIRTLIREPSRKQTSDNDDPEEYDIPQTSAGTLRMKRKSADHTLQTESHKKHTNSKVQKSLRHLDKQITAMDSQDELDKPAENQEEAIAVTRPLEFQSTFGPSEPPAPMTNRRSKSKERKPEMETISNKFRNLKLNIEGLTERMDKIDILQVPSLTDTTPGKNTHQEESGSQKERPKEGHQTESYKSKKISQQTDKT</sequence>
<evidence type="ECO:0000313" key="2">
    <source>
        <dbReference type="Proteomes" id="UP001148662"/>
    </source>
</evidence>